<dbReference type="SUPFAM" id="SSF51905">
    <property type="entry name" value="FAD/NAD(P)-binding domain"/>
    <property type="match status" value="1"/>
</dbReference>
<dbReference type="InterPro" id="IPR006076">
    <property type="entry name" value="FAD-dep_OxRdtase"/>
</dbReference>
<accession>A0A1I3F168</accession>
<organism evidence="6 7">
    <name type="scientific">Planctomicrobium piriforme</name>
    <dbReference type="NCBI Taxonomy" id="1576369"/>
    <lineage>
        <taxon>Bacteria</taxon>
        <taxon>Pseudomonadati</taxon>
        <taxon>Planctomycetota</taxon>
        <taxon>Planctomycetia</taxon>
        <taxon>Planctomycetales</taxon>
        <taxon>Planctomycetaceae</taxon>
        <taxon>Planctomicrobium</taxon>
    </lineage>
</organism>
<dbReference type="STRING" id="1576369.SAMN05421753_10535"/>
<dbReference type="Proteomes" id="UP000199518">
    <property type="component" value="Unassembled WGS sequence"/>
</dbReference>
<dbReference type="OrthoDB" id="9794226at2"/>
<dbReference type="RefSeq" id="WP_092048880.1">
    <property type="nucleotide sequence ID" value="NZ_FOQD01000005.1"/>
</dbReference>
<evidence type="ECO:0000313" key="7">
    <source>
        <dbReference type="Proteomes" id="UP000199518"/>
    </source>
</evidence>
<comment type="cofactor">
    <cofactor evidence="1">
        <name>FAD</name>
        <dbReference type="ChEBI" id="CHEBI:57692"/>
    </cofactor>
</comment>
<gene>
    <name evidence="6" type="ORF">SAMN05421753_10535</name>
</gene>
<dbReference type="NCBIfam" id="NF008425">
    <property type="entry name" value="PRK11259.1"/>
    <property type="match status" value="1"/>
</dbReference>
<dbReference type="AlphaFoldDB" id="A0A1I3F168"/>
<dbReference type="EMBL" id="FOQD01000005">
    <property type="protein sequence ID" value="SFI04986.1"/>
    <property type="molecule type" value="Genomic_DNA"/>
</dbReference>
<dbReference type="Gene3D" id="3.30.9.10">
    <property type="entry name" value="D-Amino Acid Oxidase, subunit A, domain 2"/>
    <property type="match status" value="1"/>
</dbReference>
<keyword evidence="7" id="KW-1185">Reference proteome</keyword>
<dbReference type="GO" id="GO:0050660">
    <property type="term" value="F:flavin adenine dinucleotide binding"/>
    <property type="evidence" value="ECO:0007669"/>
    <property type="project" value="InterPro"/>
</dbReference>
<dbReference type="Pfam" id="PF01266">
    <property type="entry name" value="DAO"/>
    <property type="match status" value="1"/>
</dbReference>
<keyword evidence="4" id="KW-0560">Oxidoreductase</keyword>
<evidence type="ECO:0000256" key="1">
    <source>
        <dbReference type="ARBA" id="ARBA00001974"/>
    </source>
</evidence>
<evidence type="ECO:0000313" key="6">
    <source>
        <dbReference type="EMBL" id="SFI04986.1"/>
    </source>
</evidence>
<keyword evidence="2" id="KW-0285">Flavoprotein</keyword>
<keyword evidence="3" id="KW-0274">FAD</keyword>
<dbReference type="PANTHER" id="PTHR10961:SF7">
    <property type="entry name" value="FAD DEPENDENT OXIDOREDUCTASE DOMAIN-CONTAINING PROTEIN"/>
    <property type="match status" value="1"/>
</dbReference>
<dbReference type="InterPro" id="IPR036188">
    <property type="entry name" value="FAD/NAD-bd_sf"/>
</dbReference>
<evidence type="ECO:0000256" key="3">
    <source>
        <dbReference type="ARBA" id="ARBA00022827"/>
    </source>
</evidence>
<dbReference type="InterPro" id="IPR045170">
    <property type="entry name" value="MTOX"/>
</dbReference>
<proteinExistence type="predicted"/>
<protein>
    <submittedName>
        <fullName evidence="6">Sarcosine oxidase</fullName>
    </submittedName>
</protein>
<evidence type="ECO:0000256" key="4">
    <source>
        <dbReference type="ARBA" id="ARBA00023002"/>
    </source>
</evidence>
<name>A0A1I3F168_9PLAN</name>
<feature type="domain" description="FAD dependent oxidoreductase" evidence="5">
    <location>
        <begin position="6"/>
        <end position="357"/>
    </location>
</feature>
<dbReference type="PANTHER" id="PTHR10961">
    <property type="entry name" value="PEROXISOMAL SARCOSINE OXIDASE"/>
    <property type="match status" value="1"/>
</dbReference>
<sequence>MAHTFDCIVIGLGGFGSSALYHLARNGLKVIGIDRFPPAHRFGSSHGRTRMIRKAYFEHPDYVPLLHRAYALWAELEEDYQEQLYFECGLVLAGDPKGETISGARHAAKLHNLTLEEIARSDAASRFPGFQFRDDHEVVFEPQAGYLRVEDCVLAHLEAAERLGAIPVFGEAVQSWSVTEHGVCVETKDERFEAASLIIAGGAWSNQLLNDVLPPLQVLRKVQFWCPVQPEWSAASQQNPAFYFDMPEGGFYGFPSQEGCTLKVAQHSGGEVVDDPLLVDYACKQSDRDPIEQFVKSTLRGVSPWPVEHAVCMYTMSPDGHFIIDRHPLHSHVVMAAGFSGHGFKFTSVIGEALTELVMTGRTSLPMDFLKLDRFGHKQGV</sequence>
<evidence type="ECO:0000256" key="2">
    <source>
        <dbReference type="ARBA" id="ARBA00022630"/>
    </source>
</evidence>
<dbReference type="SUPFAM" id="SSF54373">
    <property type="entry name" value="FAD-linked reductases, C-terminal domain"/>
    <property type="match status" value="1"/>
</dbReference>
<reference evidence="7" key="1">
    <citation type="submission" date="2016-10" db="EMBL/GenBank/DDBJ databases">
        <authorList>
            <person name="Varghese N."/>
            <person name="Submissions S."/>
        </authorList>
    </citation>
    <scope>NUCLEOTIDE SEQUENCE [LARGE SCALE GENOMIC DNA]</scope>
    <source>
        <strain evidence="7">DSM 26348</strain>
    </source>
</reference>
<evidence type="ECO:0000259" key="5">
    <source>
        <dbReference type="Pfam" id="PF01266"/>
    </source>
</evidence>
<dbReference type="GO" id="GO:0008115">
    <property type="term" value="F:sarcosine oxidase activity"/>
    <property type="evidence" value="ECO:0007669"/>
    <property type="project" value="TreeGrafter"/>
</dbReference>
<dbReference type="Gene3D" id="3.50.50.60">
    <property type="entry name" value="FAD/NAD(P)-binding domain"/>
    <property type="match status" value="1"/>
</dbReference>